<gene>
    <name evidence="1" type="ORF">CHH67_03455</name>
</gene>
<organism evidence="1 2">
    <name type="scientific">Paenibacillus campinasensis</name>
    <dbReference type="NCBI Taxonomy" id="66347"/>
    <lineage>
        <taxon>Bacteria</taxon>
        <taxon>Bacillati</taxon>
        <taxon>Bacillota</taxon>
        <taxon>Bacilli</taxon>
        <taxon>Bacillales</taxon>
        <taxon>Paenibacillaceae</taxon>
        <taxon>Paenibacillus</taxon>
    </lineage>
</organism>
<evidence type="ECO:0000313" key="1">
    <source>
        <dbReference type="EMBL" id="PAD79784.1"/>
    </source>
</evidence>
<dbReference type="AlphaFoldDB" id="A0A268F379"/>
<name>A0A268F379_9BACL</name>
<evidence type="ECO:0000313" key="2">
    <source>
        <dbReference type="Proteomes" id="UP000215596"/>
    </source>
</evidence>
<accession>A0A268F379</accession>
<sequence length="108" mass="11832">MKAAGAEAGSGALCHLWRCKDQDRQLHKPPASFKAGRKNVMFFLPAFFVMSTGCRTGDVEVVCRCSCRYPSVFPFDYYPFCSGRAAARLEAGGADKKAGKEQAARNMK</sequence>
<proteinExistence type="predicted"/>
<comment type="caution">
    <text evidence="1">The sequence shown here is derived from an EMBL/GenBank/DDBJ whole genome shotgun (WGS) entry which is preliminary data.</text>
</comment>
<dbReference type="Proteomes" id="UP000215596">
    <property type="component" value="Unassembled WGS sequence"/>
</dbReference>
<protein>
    <submittedName>
        <fullName evidence="1">Uncharacterized protein</fullName>
    </submittedName>
</protein>
<dbReference type="EMBL" id="NPBY01000010">
    <property type="protein sequence ID" value="PAD79784.1"/>
    <property type="molecule type" value="Genomic_DNA"/>
</dbReference>
<reference evidence="1 2" key="1">
    <citation type="submission" date="2017-07" db="EMBL/GenBank/DDBJ databases">
        <title>Isolation and whole genome analysis of endospore-forming bacteria from heroin.</title>
        <authorList>
            <person name="Kalinowski J."/>
            <person name="Ahrens B."/>
            <person name="Al-Dilaimi A."/>
            <person name="Winkler A."/>
            <person name="Wibberg D."/>
            <person name="Schleenbecker U."/>
            <person name="Ruckert C."/>
            <person name="Wolfel R."/>
            <person name="Grass G."/>
        </authorList>
    </citation>
    <scope>NUCLEOTIDE SEQUENCE [LARGE SCALE GENOMIC DNA]</scope>
    <source>
        <strain evidence="1 2">7537-G1</strain>
    </source>
</reference>